<evidence type="ECO:0000313" key="5">
    <source>
        <dbReference type="Proteomes" id="UP000276055"/>
    </source>
</evidence>
<name>A0A495EA54_9MICC</name>
<dbReference type="Gene3D" id="3.20.20.150">
    <property type="entry name" value="Divalent-metal-dependent TIM barrel enzymes"/>
    <property type="match status" value="1"/>
</dbReference>
<organism evidence="4 5">
    <name type="scientific">Arthrobacter oryzae</name>
    <dbReference type="NCBI Taxonomy" id="409290"/>
    <lineage>
        <taxon>Bacteria</taxon>
        <taxon>Bacillati</taxon>
        <taxon>Actinomycetota</taxon>
        <taxon>Actinomycetes</taxon>
        <taxon>Micrococcales</taxon>
        <taxon>Micrococcaceae</taxon>
        <taxon>Arthrobacter</taxon>
    </lineage>
</organism>
<dbReference type="PANTHER" id="PTHR12110:SF41">
    <property type="entry name" value="INOSOSE DEHYDRATASE"/>
    <property type="match status" value="1"/>
</dbReference>
<evidence type="ECO:0000256" key="1">
    <source>
        <dbReference type="ARBA" id="ARBA00023277"/>
    </source>
</evidence>
<dbReference type="Proteomes" id="UP000276055">
    <property type="component" value="Unassembled WGS sequence"/>
</dbReference>
<keyword evidence="1" id="KW-0119">Carbohydrate metabolism</keyword>
<accession>A0A495EA54</accession>
<evidence type="ECO:0000256" key="2">
    <source>
        <dbReference type="SAM" id="MobiDB-lite"/>
    </source>
</evidence>
<gene>
    <name evidence="4" type="ORF">C8D78_3460</name>
</gene>
<feature type="domain" description="Xylose isomerase-like TIM barrel" evidence="3">
    <location>
        <begin position="37"/>
        <end position="282"/>
    </location>
</feature>
<reference evidence="4 5" key="1">
    <citation type="submission" date="2018-10" db="EMBL/GenBank/DDBJ databases">
        <title>Genomic Encyclopedia of Type Strains, Phase IV (KMG-IV): sequencing the most valuable type-strain genomes for metagenomic binning, comparative biology and taxonomic classification.</title>
        <authorList>
            <person name="Goeker M."/>
        </authorList>
    </citation>
    <scope>NUCLEOTIDE SEQUENCE [LARGE SCALE GENOMIC DNA]</scope>
    <source>
        <strain evidence="4 5">DSM 25586</strain>
    </source>
</reference>
<dbReference type="InterPro" id="IPR013022">
    <property type="entry name" value="Xyl_isomerase-like_TIM-brl"/>
</dbReference>
<comment type="caution">
    <text evidence="4">The sequence shown here is derived from an EMBL/GenBank/DDBJ whole genome shotgun (WGS) entry which is preliminary data.</text>
</comment>
<protein>
    <submittedName>
        <fullName evidence="4">2-keto-myo-inositol dehydratase</fullName>
    </submittedName>
</protein>
<sequence>MQSNNTGIVVANAPISYGAFEVTVGIDPNVPDGAAILEAVSSAGYAGIDLGPVGYLGDGAELGEGLAAHGLGLTGAYLELPFSDASELDAMMPELDAMLDTFDAISEFQRGLPPKPTIADAGAEHRRNSPGSGQRNPTSGYSPEQWDAFAIGLARVVEHCRKRGYEPTFHHETGTYVESPEEIAKVLEISDIGLCLDSGHFLIGGGDPVEYLRTWADRINHVHLKSASIARFNEVVAEKLPTTAIWEREVFPVLGEGDLDCDAFISTLKDIGYSGWLVVEQDILPQTAERFERAIADQQANRTFLAERGL</sequence>
<dbReference type="InterPro" id="IPR036237">
    <property type="entry name" value="Xyl_isomerase-like_sf"/>
</dbReference>
<evidence type="ECO:0000313" key="4">
    <source>
        <dbReference type="EMBL" id="RKR13798.1"/>
    </source>
</evidence>
<dbReference type="InterPro" id="IPR050312">
    <property type="entry name" value="IolE/XylAMocC-like"/>
</dbReference>
<proteinExistence type="predicted"/>
<dbReference type="AlphaFoldDB" id="A0A495EA54"/>
<feature type="region of interest" description="Disordered" evidence="2">
    <location>
        <begin position="113"/>
        <end position="141"/>
    </location>
</feature>
<feature type="compositionally biased region" description="Polar residues" evidence="2">
    <location>
        <begin position="129"/>
        <end position="141"/>
    </location>
</feature>
<dbReference type="RefSeq" id="WP_120955058.1">
    <property type="nucleotide sequence ID" value="NZ_RBIR01000009.1"/>
</dbReference>
<dbReference type="SUPFAM" id="SSF51658">
    <property type="entry name" value="Xylose isomerase-like"/>
    <property type="match status" value="1"/>
</dbReference>
<dbReference type="PANTHER" id="PTHR12110">
    <property type="entry name" value="HYDROXYPYRUVATE ISOMERASE"/>
    <property type="match status" value="1"/>
</dbReference>
<dbReference type="Pfam" id="PF01261">
    <property type="entry name" value="AP_endonuc_2"/>
    <property type="match status" value="1"/>
</dbReference>
<dbReference type="OrthoDB" id="104997at2"/>
<dbReference type="EMBL" id="RBIR01000009">
    <property type="protein sequence ID" value="RKR13798.1"/>
    <property type="molecule type" value="Genomic_DNA"/>
</dbReference>
<evidence type="ECO:0000259" key="3">
    <source>
        <dbReference type="Pfam" id="PF01261"/>
    </source>
</evidence>